<evidence type="ECO:0000313" key="3">
    <source>
        <dbReference type="Proteomes" id="UP001596074"/>
    </source>
</evidence>
<dbReference type="Proteomes" id="UP001596074">
    <property type="component" value="Unassembled WGS sequence"/>
</dbReference>
<feature type="transmembrane region" description="Helical" evidence="1">
    <location>
        <begin position="35"/>
        <end position="51"/>
    </location>
</feature>
<keyword evidence="1" id="KW-1133">Transmembrane helix</keyword>
<evidence type="ECO:0000256" key="1">
    <source>
        <dbReference type="SAM" id="Phobius"/>
    </source>
</evidence>
<keyword evidence="1" id="KW-0472">Membrane</keyword>
<keyword evidence="3" id="KW-1185">Reference proteome</keyword>
<name>A0ABW1AA02_9ACTN</name>
<reference evidence="3" key="1">
    <citation type="journal article" date="2019" name="Int. J. Syst. Evol. Microbiol.">
        <title>The Global Catalogue of Microorganisms (GCM) 10K type strain sequencing project: providing services to taxonomists for standard genome sequencing and annotation.</title>
        <authorList>
            <consortium name="The Broad Institute Genomics Platform"/>
            <consortium name="The Broad Institute Genome Sequencing Center for Infectious Disease"/>
            <person name="Wu L."/>
            <person name="Ma J."/>
        </authorList>
    </citation>
    <scope>NUCLEOTIDE SEQUENCE [LARGE SCALE GENOMIC DNA]</scope>
    <source>
        <strain evidence="3">KCTC 42087</strain>
    </source>
</reference>
<proteinExistence type="predicted"/>
<sequence>MSDSPRPTGDDPLAVALANASLLGIGYLFLGRRGLAVVTGLVTLVLAVLLASVVQAVWFEIIVVLWWAALIAHGWTLAARGPVRRRRRLIAAATALPVLLTVGVLRFDASGIEEATAKARGSGDCARALAAQRRVWFGQRVADAPLAARGNETVQACRRIAAAEDKLAAALSGDVNALRAGFHGLTRVLADLPGHEEMVRTVLDGFLRRLPAGKPCATAAITDELLLRRARGNVLDGATAIVPQTAPAALVRCGDDTMTAEDWASARMRYQQMLDEYPGHGLRGKAEDGVERATLAGELAQVRALLGERFGDQPEYCSEPAKYSGAAPYGKGTNRAFFAGDDEYTGRLPGTWRTTDIAKAVLVVCVDEREYGKVAQTCPYTGAGTGVTYVTFRKIAVPVKAYELRTGKRVADRELQIGGRSCPSSFSYSSVPGLGSSPPSKKYVKPSTADIRAAFGSLITR</sequence>
<dbReference type="EMBL" id="JBHSON010000070">
    <property type="protein sequence ID" value="MFC5751512.1"/>
    <property type="molecule type" value="Genomic_DNA"/>
</dbReference>
<dbReference type="RefSeq" id="WP_378287433.1">
    <property type="nucleotide sequence ID" value="NZ_JBHSON010000070.1"/>
</dbReference>
<gene>
    <name evidence="2" type="ORF">ACFPZN_38340</name>
</gene>
<protein>
    <submittedName>
        <fullName evidence="2">Uncharacterized protein</fullName>
    </submittedName>
</protein>
<feature type="transmembrane region" description="Helical" evidence="1">
    <location>
        <begin position="57"/>
        <end position="77"/>
    </location>
</feature>
<organism evidence="2 3">
    <name type="scientific">Actinomadura rugatobispora</name>
    <dbReference type="NCBI Taxonomy" id="1994"/>
    <lineage>
        <taxon>Bacteria</taxon>
        <taxon>Bacillati</taxon>
        <taxon>Actinomycetota</taxon>
        <taxon>Actinomycetes</taxon>
        <taxon>Streptosporangiales</taxon>
        <taxon>Thermomonosporaceae</taxon>
        <taxon>Actinomadura</taxon>
    </lineage>
</organism>
<accession>A0ABW1AA02</accession>
<feature type="transmembrane region" description="Helical" evidence="1">
    <location>
        <begin position="89"/>
        <end position="107"/>
    </location>
</feature>
<comment type="caution">
    <text evidence="2">The sequence shown here is derived from an EMBL/GenBank/DDBJ whole genome shotgun (WGS) entry which is preliminary data.</text>
</comment>
<keyword evidence="1" id="KW-0812">Transmembrane</keyword>
<evidence type="ECO:0000313" key="2">
    <source>
        <dbReference type="EMBL" id="MFC5751512.1"/>
    </source>
</evidence>
<feature type="transmembrane region" description="Helical" evidence="1">
    <location>
        <begin position="12"/>
        <end position="30"/>
    </location>
</feature>